<evidence type="ECO:0000313" key="3">
    <source>
        <dbReference type="EMBL" id="KAG5674728.1"/>
    </source>
</evidence>
<feature type="region of interest" description="Disordered" evidence="2">
    <location>
        <begin position="295"/>
        <end position="334"/>
    </location>
</feature>
<dbReference type="AlphaFoldDB" id="A0A9J6BYG3"/>
<evidence type="ECO:0000256" key="1">
    <source>
        <dbReference type="SAM" id="Coils"/>
    </source>
</evidence>
<evidence type="ECO:0000313" key="4">
    <source>
        <dbReference type="Proteomes" id="UP001107558"/>
    </source>
</evidence>
<reference evidence="3" key="1">
    <citation type="submission" date="2021-03" db="EMBL/GenBank/DDBJ databases">
        <title>Chromosome level genome of the anhydrobiotic midge Polypedilum vanderplanki.</title>
        <authorList>
            <person name="Yoshida Y."/>
            <person name="Kikawada T."/>
            <person name="Gusev O."/>
        </authorList>
    </citation>
    <scope>NUCLEOTIDE SEQUENCE</scope>
    <source>
        <strain evidence="3">NIAS01</strain>
        <tissue evidence="3">Whole body or cell culture</tissue>
    </source>
</reference>
<dbReference type="Proteomes" id="UP001107558">
    <property type="component" value="Chromosome 2"/>
</dbReference>
<sequence>MTKHEGPLQSNGGDSAGCSVESSPVDSLLDDQELVSPTPSSLADLSSPDPQELHEVLRSYPRGIINPNYPGFQHLAHTLAEHFIGHTYESNSSDSEISDDVDFDVTYRVGNLSNVNINMNDSNNNINAAAAAVAAIDLNRNKNNFGSGVGDSKEFEDGNVNLLMKSEPKVFCESKQLGLHDENQNSDYEHFTSDDEDEECCNLQKNSTEPQQMEFDEDEIADLSGEDDAAIKNELERIDRADNDFTESINCDLATYLQQYDYKMDLEKSYQLEECLTDEDNNKLPTPDILIEHNSNCNNKKVQNDEEKEEETIKTNLGSENDSKSTENLLQPDLIKSVTDTINTNDNNHEKAVMQSEISSPTENETNDNDVKIINQVQTEFAMANCSTKLSFDSATSAVDIIGDFGKEVEKEIGLIVSGYLNATNEVVETPSSPTNIENFIRPDDNSKADESVYDEKQFFEHLKCFSKMGDATLSKVEERIPLKNTLVVADEHDESNVIPTKDDSLIPTAIVKPKYQKLSFDERQLPIRGATETELLATSATITTTPRKVQKHLPKSQKHARKFVNTRASELSDNKEIISENIDCNSVAIVQPIKKVIDTNILRNEEEEEIERAKNSTKQELKIRNSKINEKKMSDFGGNNNLNVGNRKCFEREKEKFDVVMSREEKVDVVENDKKVPMKSQKNHNDAFDVYNIETALPVIDLEAIESHLMASAKEEEMKVGN</sequence>
<feature type="region of interest" description="Disordered" evidence="2">
    <location>
        <begin position="1"/>
        <end position="50"/>
    </location>
</feature>
<proteinExistence type="predicted"/>
<organism evidence="3 4">
    <name type="scientific">Polypedilum vanderplanki</name>
    <name type="common">Sleeping chironomid midge</name>
    <dbReference type="NCBI Taxonomy" id="319348"/>
    <lineage>
        <taxon>Eukaryota</taxon>
        <taxon>Metazoa</taxon>
        <taxon>Ecdysozoa</taxon>
        <taxon>Arthropoda</taxon>
        <taxon>Hexapoda</taxon>
        <taxon>Insecta</taxon>
        <taxon>Pterygota</taxon>
        <taxon>Neoptera</taxon>
        <taxon>Endopterygota</taxon>
        <taxon>Diptera</taxon>
        <taxon>Nematocera</taxon>
        <taxon>Chironomoidea</taxon>
        <taxon>Chironomidae</taxon>
        <taxon>Chironominae</taxon>
        <taxon>Polypedilum</taxon>
        <taxon>Polypedilum</taxon>
    </lineage>
</organism>
<protein>
    <submittedName>
        <fullName evidence="3">Uncharacterized protein</fullName>
    </submittedName>
</protein>
<comment type="caution">
    <text evidence="3">The sequence shown here is derived from an EMBL/GenBank/DDBJ whole genome shotgun (WGS) entry which is preliminary data.</text>
</comment>
<gene>
    <name evidence="3" type="ORF">PVAND_004680</name>
</gene>
<accession>A0A9J6BYG3</accession>
<name>A0A9J6BYG3_POLVA</name>
<evidence type="ECO:0000256" key="2">
    <source>
        <dbReference type="SAM" id="MobiDB-lite"/>
    </source>
</evidence>
<dbReference type="OrthoDB" id="6260144at2759"/>
<feature type="coiled-coil region" evidence="1">
    <location>
        <begin position="597"/>
        <end position="624"/>
    </location>
</feature>
<keyword evidence="1" id="KW-0175">Coiled coil</keyword>
<feature type="compositionally biased region" description="Low complexity" evidence="2">
    <location>
        <begin position="36"/>
        <end position="50"/>
    </location>
</feature>
<dbReference type="EMBL" id="JADBJN010000002">
    <property type="protein sequence ID" value="KAG5674728.1"/>
    <property type="molecule type" value="Genomic_DNA"/>
</dbReference>
<keyword evidence="4" id="KW-1185">Reference proteome</keyword>